<comment type="catalytic activity">
    <reaction evidence="6">
        <text>cutin + H2O = cutin monomers.</text>
        <dbReference type="EC" id="3.1.1.74"/>
    </reaction>
</comment>
<dbReference type="InterPro" id="IPR029058">
    <property type="entry name" value="AB_hydrolase_fold"/>
</dbReference>
<dbReference type="SUPFAM" id="SSF53474">
    <property type="entry name" value="alpha/beta-Hydrolases"/>
    <property type="match status" value="1"/>
</dbReference>
<evidence type="ECO:0000256" key="4">
    <source>
        <dbReference type="ARBA" id="ARBA00022801"/>
    </source>
</evidence>
<evidence type="ECO:0000256" key="1">
    <source>
        <dbReference type="ARBA" id="ARBA00007534"/>
    </source>
</evidence>
<keyword evidence="4" id="KW-0378">Hydrolase</keyword>
<accession>A0AAW0DVW0</accession>
<dbReference type="GO" id="GO:0050525">
    <property type="term" value="F:cutinase activity"/>
    <property type="evidence" value="ECO:0007669"/>
    <property type="project" value="UniProtKB-EC"/>
</dbReference>
<dbReference type="PANTHER" id="PTHR48250">
    <property type="entry name" value="CUTINASE 2-RELATED"/>
    <property type="match status" value="1"/>
</dbReference>
<evidence type="ECO:0000256" key="5">
    <source>
        <dbReference type="ARBA" id="ARBA00023157"/>
    </source>
</evidence>
<comment type="caution">
    <text evidence="8">The sequence shown here is derived from an EMBL/GenBank/DDBJ whole genome shotgun (WGS) entry which is preliminary data.</text>
</comment>
<dbReference type="Gene3D" id="3.40.50.1820">
    <property type="entry name" value="alpha/beta hydrolase"/>
    <property type="match status" value="1"/>
</dbReference>
<evidence type="ECO:0000256" key="3">
    <source>
        <dbReference type="ARBA" id="ARBA00022729"/>
    </source>
</evidence>
<evidence type="ECO:0000313" key="8">
    <source>
        <dbReference type="EMBL" id="KAK7055391.1"/>
    </source>
</evidence>
<reference evidence="8 9" key="1">
    <citation type="journal article" date="2024" name="J Genomics">
        <title>Draft genome sequencing and assembly of Favolaschia claudopus CIRM-BRFM 2984 isolated from oak limbs.</title>
        <authorList>
            <person name="Navarro D."/>
            <person name="Drula E."/>
            <person name="Chaduli D."/>
            <person name="Cazenave R."/>
            <person name="Ahrendt S."/>
            <person name="Wang J."/>
            <person name="Lipzen A."/>
            <person name="Daum C."/>
            <person name="Barry K."/>
            <person name="Grigoriev I.V."/>
            <person name="Favel A."/>
            <person name="Rosso M.N."/>
            <person name="Martin F."/>
        </authorList>
    </citation>
    <scope>NUCLEOTIDE SEQUENCE [LARGE SCALE GENOMIC DNA]</scope>
    <source>
        <strain evidence="8 9">CIRM-BRFM 2984</strain>
    </source>
</reference>
<dbReference type="EMBL" id="JAWWNJ010000005">
    <property type="protein sequence ID" value="KAK7055391.1"/>
    <property type="molecule type" value="Genomic_DNA"/>
</dbReference>
<keyword evidence="3" id="KW-0732">Signal</keyword>
<dbReference type="SMART" id="SM01110">
    <property type="entry name" value="Cutinase"/>
    <property type="match status" value="1"/>
</dbReference>
<dbReference type="AlphaFoldDB" id="A0AAW0DVW0"/>
<feature type="disulfide bond" evidence="7">
    <location>
        <begin position="100"/>
        <end position="177"/>
    </location>
</feature>
<keyword evidence="5 7" id="KW-1015">Disulfide bond</keyword>
<dbReference type="EC" id="3.1.1.74" evidence="2"/>
<protein>
    <recommendedName>
        <fullName evidence="2">cutinase</fullName>
        <ecNumber evidence="2">3.1.1.74</ecNumber>
    </recommendedName>
</protein>
<gene>
    <name evidence="8" type="ORF">R3P38DRAFT_2846825</name>
</gene>
<dbReference type="InterPro" id="IPR000675">
    <property type="entry name" value="Cutinase/axe"/>
</dbReference>
<proteinExistence type="inferred from homology"/>
<sequence>MSISRLKSEVTEDVGLHLTLSFRPHYLFYLRSCLSSYFFCPQLFTFNVLKMKYNAAVAVLASAIAIANAAPTPTPERRLFGSDSANDMVDVINGELEADCKDVAVIFARGTFDSGNIGVWVGPQFRSALEDSIESLAFQGVDSTAYPATLGGYLSNGGPASGAQSLADTVTQYASECPQATIVVSGWSQGAGVAHQAISLMSSAVQQKVAALVTFGDPNKLFRPNDKLPSNIQFHTECLTGTTLDPLCADIPADFKFPTSLSDITRPFTALPGLVKGAEEAAAAVSLVARFPIQLAQSVGDFASTVTNKNKLQRLLLSPQHFTYGNLGLTTTAAEFVAGLPQVAGK</sequence>
<evidence type="ECO:0000256" key="7">
    <source>
        <dbReference type="PIRSR" id="PIRSR611150-2"/>
    </source>
</evidence>
<evidence type="ECO:0000256" key="6">
    <source>
        <dbReference type="ARBA" id="ARBA00034045"/>
    </source>
</evidence>
<organism evidence="8 9">
    <name type="scientific">Favolaschia claudopus</name>
    <dbReference type="NCBI Taxonomy" id="2862362"/>
    <lineage>
        <taxon>Eukaryota</taxon>
        <taxon>Fungi</taxon>
        <taxon>Dikarya</taxon>
        <taxon>Basidiomycota</taxon>
        <taxon>Agaricomycotina</taxon>
        <taxon>Agaricomycetes</taxon>
        <taxon>Agaricomycetidae</taxon>
        <taxon>Agaricales</taxon>
        <taxon>Marasmiineae</taxon>
        <taxon>Mycenaceae</taxon>
        <taxon>Favolaschia</taxon>
    </lineage>
</organism>
<dbReference type="Proteomes" id="UP001362999">
    <property type="component" value="Unassembled WGS sequence"/>
</dbReference>
<dbReference type="InterPro" id="IPR011150">
    <property type="entry name" value="Cutinase_monf"/>
</dbReference>
<keyword evidence="9" id="KW-1185">Reference proteome</keyword>
<evidence type="ECO:0000313" key="9">
    <source>
        <dbReference type="Proteomes" id="UP001362999"/>
    </source>
</evidence>
<dbReference type="Pfam" id="PF01083">
    <property type="entry name" value="Cutinase"/>
    <property type="match status" value="1"/>
</dbReference>
<dbReference type="GO" id="GO:0005576">
    <property type="term" value="C:extracellular region"/>
    <property type="evidence" value="ECO:0007669"/>
    <property type="project" value="InterPro"/>
</dbReference>
<dbReference type="GO" id="GO:0016052">
    <property type="term" value="P:carbohydrate catabolic process"/>
    <property type="evidence" value="ECO:0007669"/>
    <property type="project" value="TreeGrafter"/>
</dbReference>
<comment type="similarity">
    <text evidence="1">Belongs to the cutinase family.</text>
</comment>
<dbReference type="PANTHER" id="PTHR48250:SF2">
    <property type="entry name" value="CUTINASE"/>
    <property type="match status" value="1"/>
</dbReference>
<name>A0AAW0DVW0_9AGAR</name>
<evidence type="ECO:0000256" key="2">
    <source>
        <dbReference type="ARBA" id="ARBA00013095"/>
    </source>
</evidence>